<proteinExistence type="predicted"/>
<evidence type="ECO:0000313" key="2">
    <source>
        <dbReference type="EMBL" id="MEE6129159.1"/>
    </source>
</evidence>
<name>A0ABU7R318_9FLAO</name>
<feature type="region of interest" description="Disordered" evidence="1">
    <location>
        <begin position="51"/>
        <end position="74"/>
    </location>
</feature>
<dbReference type="EMBL" id="JAZGJU010000040">
    <property type="protein sequence ID" value="MEE6129159.1"/>
    <property type="molecule type" value="Genomic_DNA"/>
</dbReference>
<reference evidence="2 3" key="1">
    <citation type="submission" date="2024-01" db="EMBL/GenBank/DDBJ databases">
        <title>Whole genome of Chryseobacterium arthrosphaerae NNCa 2741.</title>
        <authorList>
            <person name="Boriskina E.V."/>
            <person name="Gordinskaya N.A."/>
            <person name="Kropotov V.S."/>
            <person name="Alekseeva A.E."/>
            <person name="Makhova M.A."/>
            <person name="Kryazhev D.V."/>
            <person name="Shkurkina I.S."/>
        </authorList>
    </citation>
    <scope>NUCLEOTIDE SEQUENCE [LARGE SCALE GENOMIC DNA]</scope>
    <source>
        <strain evidence="2 3">NNCa 2741</strain>
    </source>
</reference>
<dbReference type="RefSeq" id="WP_330937467.1">
    <property type="nucleotide sequence ID" value="NZ_JAZGJU010000040.1"/>
</dbReference>
<organism evidence="2 3">
    <name type="scientific">Chryseobacterium arthrosphaerae</name>
    <dbReference type="NCBI Taxonomy" id="651561"/>
    <lineage>
        <taxon>Bacteria</taxon>
        <taxon>Pseudomonadati</taxon>
        <taxon>Bacteroidota</taxon>
        <taxon>Flavobacteriia</taxon>
        <taxon>Flavobacteriales</taxon>
        <taxon>Weeksellaceae</taxon>
        <taxon>Chryseobacterium group</taxon>
        <taxon>Chryseobacterium</taxon>
    </lineage>
</organism>
<accession>A0ABU7R318</accession>
<protein>
    <recommendedName>
        <fullName evidence="4">DUF177 domain-containing protein</fullName>
    </recommendedName>
</protein>
<evidence type="ECO:0008006" key="4">
    <source>
        <dbReference type="Google" id="ProtNLM"/>
    </source>
</evidence>
<keyword evidence="3" id="KW-1185">Reference proteome</keyword>
<gene>
    <name evidence="2" type="ORF">V2E39_17300</name>
</gene>
<dbReference type="Proteomes" id="UP001350005">
    <property type="component" value="Unassembled WGS sequence"/>
</dbReference>
<feature type="compositionally biased region" description="Basic and acidic residues" evidence="1">
    <location>
        <begin position="55"/>
        <end position="74"/>
    </location>
</feature>
<sequence length="74" mass="8886">MEKKIYMLVVGDFADKDIEAVFDNEEDLQKYLNEFQIYDLPMRVEVKYLNPKPSGKTEPDYNDERYPVFEKKKS</sequence>
<evidence type="ECO:0000256" key="1">
    <source>
        <dbReference type="SAM" id="MobiDB-lite"/>
    </source>
</evidence>
<comment type="caution">
    <text evidence="2">The sequence shown here is derived from an EMBL/GenBank/DDBJ whole genome shotgun (WGS) entry which is preliminary data.</text>
</comment>
<evidence type="ECO:0000313" key="3">
    <source>
        <dbReference type="Proteomes" id="UP001350005"/>
    </source>
</evidence>